<keyword evidence="2" id="KW-0963">Cytoplasm</keyword>
<proteinExistence type="predicted"/>
<feature type="compositionally biased region" description="Pro residues" evidence="3">
    <location>
        <begin position="192"/>
        <end position="220"/>
    </location>
</feature>
<comment type="subcellular location">
    <subcellularLocation>
        <location evidence="1">Cytoplasm</location>
        <location evidence="1">P-body</location>
    </subcellularLocation>
</comment>
<gene>
    <name evidence="4" type="ORF">TrRE_jg11138</name>
</gene>
<evidence type="ECO:0000313" key="5">
    <source>
        <dbReference type="Proteomes" id="UP001165082"/>
    </source>
</evidence>
<accession>A0A9W6ZBZ4</accession>
<keyword evidence="5" id="KW-1185">Reference proteome</keyword>
<evidence type="ECO:0000256" key="2">
    <source>
        <dbReference type="ARBA" id="ARBA00022490"/>
    </source>
</evidence>
<organism evidence="4 5">
    <name type="scientific">Triparma retinervis</name>
    <dbReference type="NCBI Taxonomy" id="2557542"/>
    <lineage>
        <taxon>Eukaryota</taxon>
        <taxon>Sar</taxon>
        <taxon>Stramenopiles</taxon>
        <taxon>Ochrophyta</taxon>
        <taxon>Bolidophyceae</taxon>
        <taxon>Parmales</taxon>
        <taxon>Triparmaceae</taxon>
        <taxon>Triparma</taxon>
    </lineage>
</organism>
<sequence length="703" mass="75550">MSSSSDYDSINASLLADILGGTSLSLDSLEAQLESLTGGTSAFAGDPSDQGDFLKPKDIGLDSVLKSSKAANEYNITSNQTSSQPGTESSLQDETSDAWARSLAAFNSLAAADFLKADSEKKAGAVAEDMVAGLGFDEDVTVEDYDLSGEVEAANVNIGAVRGMGDTKSMGQQPQMARGPPPPGVMQGGRGPMPPPQMMNPRGPGPRGPPRGPMPPMPMPMPGAPRPMLDPMMIITGLQARGVPPNVIAQQMAALQQRGLIPPPNQGMPGRGMMPRGPRGQPARGQPAPAPSVFKNKDFPSLGGEAKEGDKDGDKPIIDAPKPPQPSQQQMRPNIMYNNPAAGPIPGSSLASTLMEARDITYVVNGMLRGTQMDDPFRQDHYYVNYEEGARASMAAALGGLIPPQFMPATPLPAPIGIKKKIEQAQIRRTTNIEKRTKKWEGDKSVLGHVSKSDVSKPRALLAIPTLKQESADLADEEEKLRNELWAARVLIDKGMLALLDLKELQRIIKDNRVNPEKKEGLMKGVRTHIRILESCVGITEDKQTEGGEEGEPTKSFHADTLASVLRLPKGMQLVARTIETGILPHASAITILPDALAGILAEKREENCAASKVEMEERLLNAFERGIVTISQPEIPSEALKKIVRSICAKHEGESTMKDAIASGRRRAEIMHTVMKRGGEVCKGDQEWESLEEGFIVMLKQQ</sequence>
<feature type="compositionally biased region" description="Low complexity" evidence="3">
    <location>
        <begin position="267"/>
        <end position="287"/>
    </location>
</feature>
<dbReference type="GO" id="GO:0033962">
    <property type="term" value="P:P-body assembly"/>
    <property type="evidence" value="ECO:0007669"/>
    <property type="project" value="TreeGrafter"/>
</dbReference>
<dbReference type="PANTHER" id="PTHR21551:SF0">
    <property type="entry name" value="PROTEIN ASSOCIATED WITH TOPO II RELATED-1, ISOFORM A"/>
    <property type="match status" value="1"/>
</dbReference>
<dbReference type="Proteomes" id="UP001165082">
    <property type="component" value="Unassembled WGS sequence"/>
</dbReference>
<evidence type="ECO:0000313" key="4">
    <source>
        <dbReference type="EMBL" id="GMH51464.1"/>
    </source>
</evidence>
<protein>
    <submittedName>
        <fullName evidence="4">Uncharacterized protein</fullName>
    </submittedName>
</protein>
<evidence type="ECO:0000256" key="3">
    <source>
        <dbReference type="SAM" id="MobiDB-lite"/>
    </source>
</evidence>
<name>A0A9W6ZBZ4_9STRA</name>
<dbReference type="PANTHER" id="PTHR21551">
    <property type="entry name" value="TOPOISOMERASE II-ASSOCIATED PROTEIN PAT1"/>
    <property type="match status" value="1"/>
</dbReference>
<dbReference type="AlphaFoldDB" id="A0A9W6ZBZ4"/>
<dbReference type="InterPro" id="IPR039900">
    <property type="entry name" value="Pat1-like"/>
</dbReference>
<feature type="region of interest" description="Disordered" evidence="3">
    <location>
        <begin position="261"/>
        <end position="333"/>
    </location>
</feature>
<feature type="compositionally biased region" description="Basic and acidic residues" evidence="3">
    <location>
        <begin position="305"/>
        <end position="317"/>
    </location>
</feature>
<dbReference type="EMBL" id="BRXZ01000705">
    <property type="protein sequence ID" value="GMH51464.1"/>
    <property type="molecule type" value="Genomic_DNA"/>
</dbReference>
<dbReference type="GO" id="GO:0003723">
    <property type="term" value="F:RNA binding"/>
    <property type="evidence" value="ECO:0007669"/>
    <property type="project" value="TreeGrafter"/>
</dbReference>
<evidence type="ECO:0000256" key="1">
    <source>
        <dbReference type="ARBA" id="ARBA00004201"/>
    </source>
</evidence>
<reference evidence="4" key="1">
    <citation type="submission" date="2022-07" db="EMBL/GenBank/DDBJ databases">
        <title>Genome analysis of Parmales, a sister group of diatoms, reveals the evolutionary specialization of diatoms from phago-mixotrophs to photoautotrophs.</title>
        <authorList>
            <person name="Ban H."/>
            <person name="Sato S."/>
            <person name="Yoshikawa S."/>
            <person name="Kazumasa Y."/>
            <person name="Nakamura Y."/>
            <person name="Ichinomiya M."/>
            <person name="Saitoh K."/>
            <person name="Sato N."/>
            <person name="Blanc-Mathieu R."/>
            <person name="Endo H."/>
            <person name="Kuwata A."/>
            <person name="Ogata H."/>
        </authorList>
    </citation>
    <scope>NUCLEOTIDE SEQUENCE</scope>
</reference>
<dbReference type="GO" id="GO:0000932">
    <property type="term" value="C:P-body"/>
    <property type="evidence" value="ECO:0007669"/>
    <property type="project" value="UniProtKB-SubCell"/>
</dbReference>
<comment type="caution">
    <text evidence="4">The sequence shown here is derived from an EMBL/GenBank/DDBJ whole genome shotgun (WGS) entry which is preliminary data.</text>
</comment>
<dbReference type="OrthoDB" id="195204at2759"/>
<feature type="region of interest" description="Disordered" evidence="3">
    <location>
        <begin position="163"/>
        <end position="220"/>
    </location>
</feature>
<dbReference type="GO" id="GO:0000290">
    <property type="term" value="P:deadenylation-dependent decapping of nuclear-transcribed mRNA"/>
    <property type="evidence" value="ECO:0007669"/>
    <property type="project" value="InterPro"/>
</dbReference>